<dbReference type="EMBL" id="CM047904">
    <property type="protein sequence ID" value="KAJ0091444.1"/>
    <property type="molecule type" value="Genomic_DNA"/>
</dbReference>
<comment type="caution">
    <text evidence="1">The sequence shown here is derived from an EMBL/GenBank/DDBJ whole genome shotgun (WGS) entry which is preliminary data.</text>
</comment>
<accession>A0ACC1AXM4</accession>
<dbReference type="Proteomes" id="UP001164250">
    <property type="component" value="Chromosome 8"/>
</dbReference>
<protein>
    <submittedName>
        <fullName evidence="1">Uncharacterized protein</fullName>
    </submittedName>
</protein>
<evidence type="ECO:0000313" key="2">
    <source>
        <dbReference type="Proteomes" id="UP001164250"/>
    </source>
</evidence>
<organism evidence="1 2">
    <name type="scientific">Pistacia atlantica</name>
    <dbReference type="NCBI Taxonomy" id="434234"/>
    <lineage>
        <taxon>Eukaryota</taxon>
        <taxon>Viridiplantae</taxon>
        <taxon>Streptophyta</taxon>
        <taxon>Embryophyta</taxon>
        <taxon>Tracheophyta</taxon>
        <taxon>Spermatophyta</taxon>
        <taxon>Magnoliopsida</taxon>
        <taxon>eudicotyledons</taxon>
        <taxon>Gunneridae</taxon>
        <taxon>Pentapetalae</taxon>
        <taxon>rosids</taxon>
        <taxon>malvids</taxon>
        <taxon>Sapindales</taxon>
        <taxon>Anacardiaceae</taxon>
        <taxon>Pistacia</taxon>
    </lineage>
</organism>
<name>A0ACC1AXM4_9ROSI</name>
<evidence type="ECO:0000313" key="1">
    <source>
        <dbReference type="EMBL" id="KAJ0091444.1"/>
    </source>
</evidence>
<proteinExistence type="predicted"/>
<reference evidence="2" key="1">
    <citation type="journal article" date="2023" name="G3 (Bethesda)">
        <title>Genome assembly and association tests identify interacting loci associated with vigor, precocity, and sex in interspecific pistachio rootstocks.</title>
        <authorList>
            <person name="Palmer W."/>
            <person name="Jacygrad E."/>
            <person name="Sagayaradj S."/>
            <person name="Cavanaugh K."/>
            <person name="Han R."/>
            <person name="Bertier L."/>
            <person name="Beede B."/>
            <person name="Kafkas S."/>
            <person name="Golino D."/>
            <person name="Preece J."/>
            <person name="Michelmore R."/>
        </authorList>
    </citation>
    <scope>NUCLEOTIDE SEQUENCE [LARGE SCALE GENOMIC DNA]</scope>
</reference>
<sequence>MNVVGRPMSRSNTTAHHHRQYSDNFLDSSFNVKWLQSSNVPPSQEFGLYGGRMNRKSPDPTTPPLSSRSTSLRRTGDDYVSHGELSPGLLDLHSFDTELLPEMPATRVHEGYSLHQPVYGKSFDDSEPNFSKNKLANRSRGVPENSLLKSFSADKERSNNVAKIKVVVRKRPLNKKEMAKKEEDIITIEPHSNSLTVHETKLKVGTHKGSFYA</sequence>
<keyword evidence="2" id="KW-1185">Reference proteome</keyword>
<gene>
    <name evidence="1" type="ORF">Patl1_13232</name>
</gene>